<dbReference type="InterPro" id="IPR001915">
    <property type="entry name" value="Peptidase_M48"/>
</dbReference>
<dbReference type="InterPro" id="IPR027057">
    <property type="entry name" value="CAXX_Prtase_1"/>
</dbReference>
<dbReference type="EMBL" id="JBJKFK010000470">
    <property type="protein sequence ID" value="KAL3316877.1"/>
    <property type="molecule type" value="Genomic_DNA"/>
</dbReference>
<comment type="subcellular location">
    <subcellularLocation>
        <location evidence="9">Endoplasmic reticulum membrane</location>
        <topology evidence="9">Multi-pass membrane protein</topology>
    </subcellularLocation>
</comment>
<evidence type="ECO:0000256" key="8">
    <source>
        <dbReference type="PIRSR" id="PIRSR627057-2"/>
    </source>
</evidence>
<evidence type="ECO:0000256" key="3">
    <source>
        <dbReference type="ARBA" id="ARBA00022801"/>
    </source>
</evidence>
<feature type="binding site" evidence="8">
    <location>
        <position position="292"/>
    </location>
    <ligand>
        <name>Zn(2+)</name>
        <dbReference type="ChEBI" id="CHEBI:29105"/>
        <note>catalytic</note>
    </ligand>
</feature>
<dbReference type="EC" id="3.4.24.84" evidence="9"/>
<comment type="catalytic activity">
    <reaction evidence="6 9">
        <text>Hydrolyzes the peptide bond -P2-(S-farnesyl or geranylgeranyl)C-P1'-P2'-P3'-COOH where P1' and P2' are amino acids with aliphatic side chains and P3' is any C-terminal residue.</text>
        <dbReference type="EC" id="3.4.24.84"/>
    </reaction>
</comment>
<comment type="similarity">
    <text evidence="9">Belongs to the peptidase M48A family.</text>
</comment>
<dbReference type="AlphaFoldDB" id="A0ABD2QBG6"/>
<reference evidence="12 13" key="1">
    <citation type="submission" date="2024-11" db="EMBL/GenBank/DDBJ databases">
        <title>Adaptive evolution of stress response genes in parasites aligns with host niche diversity.</title>
        <authorList>
            <person name="Hahn C."/>
            <person name="Resl P."/>
        </authorList>
    </citation>
    <scope>NUCLEOTIDE SEQUENCE [LARGE SCALE GENOMIC DNA]</scope>
    <source>
        <strain evidence="12">EGGRZ-B1_66</strain>
        <tissue evidence="12">Body</tissue>
    </source>
</reference>
<sequence>MHMYKVYKKKSKYPADILKNISDEETFNKSRLYAIDKAHFSFFCDIYDLIFDSSILYFRLIGWAYYFSKDVTSNIRSTLITHTGYSLGFDPSSEISVSLVMITLYSIFSFFERLPRSLYHNFVIEERYGFNNQTLGFFLKDKVKSVILSLVISLPITAALTRIIQVGGDYFYVIAYLFLLAVTLIMMFIYPEFIAPLFDRYELLPESPLREKIYALANKVSFPLKKLFVVEGSKRSAHSNAYFYGFGSNKRIVLFDTLIHGFVFPGKTQEDAVKKGCSESEIEAVLCHEFGHWKYGHLLYHLGIAQANLFFLFLIFSSFINADSLFMPFGFLEGETPIFIKLMIILQFLFLPYNTLYGYLSTYLTRVFEFQADRFSVGLGFAAQLKTAL</sequence>
<proteinExistence type="inferred from homology"/>
<feature type="transmembrane region" description="Helical" evidence="9">
    <location>
        <begin position="298"/>
        <end position="320"/>
    </location>
</feature>
<name>A0ABD2QBG6_9PLAT</name>
<evidence type="ECO:0000256" key="2">
    <source>
        <dbReference type="ARBA" id="ARBA00022723"/>
    </source>
</evidence>
<evidence type="ECO:0000256" key="9">
    <source>
        <dbReference type="RuleBase" id="RU366005"/>
    </source>
</evidence>
<dbReference type="GO" id="GO:0071586">
    <property type="term" value="P:CAAX-box protein processing"/>
    <property type="evidence" value="ECO:0007669"/>
    <property type="project" value="UniProtKB-UniRule"/>
</dbReference>
<dbReference type="Pfam" id="PF01435">
    <property type="entry name" value="Peptidase_M48"/>
    <property type="match status" value="1"/>
</dbReference>
<evidence type="ECO:0000259" key="10">
    <source>
        <dbReference type="Pfam" id="PF01435"/>
    </source>
</evidence>
<evidence type="ECO:0000313" key="12">
    <source>
        <dbReference type="EMBL" id="KAL3316877.1"/>
    </source>
</evidence>
<keyword evidence="13" id="KW-1185">Reference proteome</keyword>
<evidence type="ECO:0000313" key="13">
    <source>
        <dbReference type="Proteomes" id="UP001626550"/>
    </source>
</evidence>
<dbReference type="GO" id="GO:0004222">
    <property type="term" value="F:metalloendopeptidase activity"/>
    <property type="evidence" value="ECO:0007669"/>
    <property type="project" value="UniProtKB-UniRule"/>
</dbReference>
<dbReference type="PANTHER" id="PTHR10120">
    <property type="entry name" value="CAAX PRENYL PROTEASE 1"/>
    <property type="match status" value="1"/>
</dbReference>
<feature type="transmembrane region" description="Helical" evidence="9">
    <location>
        <begin position="146"/>
        <end position="164"/>
    </location>
</feature>
<accession>A0ABD2QBG6</accession>
<dbReference type="Pfam" id="PF16491">
    <property type="entry name" value="Peptidase_M48_N"/>
    <property type="match status" value="1"/>
</dbReference>
<dbReference type="InterPro" id="IPR032456">
    <property type="entry name" value="Peptidase_M48_N"/>
</dbReference>
<dbReference type="Proteomes" id="UP001626550">
    <property type="component" value="Unassembled WGS sequence"/>
</dbReference>
<keyword evidence="3 9" id="KW-0378">Hydrolase</keyword>
<feature type="active site" description="Proton donor" evidence="7">
    <location>
        <position position="373"/>
    </location>
</feature>
<dbReference type="GO" id="GO:0005789">
    <property type="term" value="C:endoplasmic reticulum membrane"/>
    <property type="evidence" value="ECO:0007669"/>
    <property type="project" value="UniProtKB-SubCell"/>
</dbReference>
<keyword evidence="9" id="KW-0812">Transmembrane</keyword>
<feature type="binding site" evidence="8">
    <location>
        <position position="288"/>
    </location>
    <ligand>
        <name>Zn(2+)</name>
        <dbReference type="ChEBI" id="CHEBI:29105"/>
        <note>catalytic</note>
    </ligand>
</feature>
<evidence type="ECO:0000256" key="5">
    <source>
        <dbReference type="ARBA" id="ARBA00023049"/>
    </source>
</evidence>
<organism evidence="12 13">
    <name type="scientific">Cichlidogyrus casuarinus</name>
    <dbReference type="NCBI Taxonomy" id="1844966"/>
    <lineage>
        <taxon>Eukaryota</taxon>
        <taxon>Metazoa</taxon>
        <taxon>Spiralia</taxon>
        <taxon>Lophotrochozoa</taxon>
        <taxon>Platyhelminthes</taxon>
        <taxon>Monogenea</taxon>
        <taxon>Monopisthocotylea</taxon>
        <taxon>Dactylogyridea</taxon>
        <taxon>Ancyrocephalidae</taxon>
        <taxon>Cichlidogyrus</taxon>
    </lineage>
</organism>
<comment type="caution">
    <text evidence="9">Lacks conserved residue(s) required for the propagation of feature annotation.</text>
</comment>
<comment type="cofactor">
    <cofactor evidence="8 9">
        <name>Zn(2+)</name>
        <dbReference type="ChEBI" id="CHEBI:29105"/>
    </cofactor>
    <text evidence="8 9">Binds 1 zinc ion per subunit.</text>
</comment>
<keyword evidence="9" id="KW-1133">Transmembrane helix</keyword>
<dbReference type="Gene3D" id="3.30.2010.10">
    <property type="entry name" value="Metalloproteases ('zincins'), catalytic domain"/>
    <property type="match status" value="1"/>
</dbReference>
<feature type="binding site" evidence="8">
    <location>
        <position position="369"/>
    </location>
    <ligand>
        <name>Zn(2+)</name>
        <dbReference type="ChEBI" id="CHEBI:29105"/>
        <note>catalytic</note>
    </ligand>
</feature>
<comment type="caution">
    <text evidence="12">The sequence shown here is derived from an EMBL/GenBank/DDBJ whole genome shotgun (WGS) entry which is preliminary data.</text>
</comment>
<keyword evidence="9" id="KW-0256">Endoplasmic reticulum</keyword>
<feature type="domain" description="Peptidase M48" evidence="10">
    <location>
        <begin position="208"/>
        <end position="384"/>
    </location>
</feature>
<keyword evidence="9" id="KW-0472">Membrane</keyword>
<feature type="domain" description="CAAX prenyl protease 1 N-terminal" evidence="11">
    <location>
        <begin position="4"/>
        <end position="199"/>
    </location>
</feature>
<protein>
    <recommendedName>
        <fullName evidence="9">CAAX prenyl protease</fullName>
        <ecNumber evidence="9">3.4.24.84</ecNumber>
    </recommendedName>
</protein>
<keyword evidence="4 8" id="KW-0862">Zinc</keyword>
<keyword evidence="1 9" id="KW-0645">Protease</keyword>
<feature type="transmembrane region" description="Helical" evidence="9">
    <location>
        <begin position="340"/>
        <end position="360"/>
    </location>
</feature>
<evidence type="ECO:0000256" key="4">
    <source>
        <dbReference type="ARBA" id="ARBA00022833"/>
    </source>
</evidence>
<feature type="transmembrane region" description="Helical" evidence="9">
    <location>
        <begin position="170"/>
        <end position="190"/>
    </location>
</feature>
<evidence type="ECO:0000256" key="6">
    <source>
        <dbReference type="ARBA" id="ARBA00044456"/>
    </source>
</evidence>
<feature type="non-terminal residue" evidence="12">
    <location>
        <position position="389"/>
    </location>
</feature>
<evidence type="ECO:0000256" key="1">
    <source>
        <dbReference type="ARBA" id="ARBA00022670"/>
    </source>
</evidence>
<keyword evidence="5 9" id="KW-0482">Metalloprotease</keyword>
<gene>
    <name evidence="12" type="primary">ZMPSTE24</name>
    <name evidence="12" type="ORF">Ciccas_004475</name>
</gene>
<feature type="active site" evidence="7">
    <location>
        <position position="289"/>
    </location>
</feature>
<comment type="function">
    <text evidence="9">Proteolytically removes the C-terminal three residues of farnesylated proteins.</text>
</comment>
<evidence type="ECO:0000256" key="7">
    <source>
        <dbReference type="PIRSR" id="PIRSR627057-1"/>
    </source>
</evidence>
<keyword evidence="2 8" id="KW-0479">Metal-binding</keyword>
<dbReference type="GO" id="GO:0046872">
    <property type="term" value="F:metal ion binding"/>
    <property type="evidence" value="ECO:0007669"/>
    <property type="project" value="UniProtKB-UniRule"/>
</dbReference>
<dbReference type="CDD" id="cd07343">
    <property type="entry name" value="M48A_Zmpste24p_like"/>
    <property type="match status" value="1"/>
</dbReference>
<evidence type="ECO:0000259" key="11">
    <source>
        <dbReference type="Pfam" id="PF16491"/>
    </source>
</evidence>